<dbReference type="Pfam" id="PF01757">
    <property type="entry name" value="Acyl_transf_3"/>
    <property type="match status" value="1"/>
</dbReference>
<feature type="transmembrane region" description="Helical" evidence="1">
    <location>
        <begin position="355"/>
        <end position="377"/>
    </location>
</feature>
<feature type="transmembrane region" description="Helical" evidence="1">
    <location>
        <begin position="12"/>
        <end position="34"/>
    </location>
</feature>
<dbReference type="GO" id="GO:0016747">
    <property type="term" value="F:acyltransferase activity, transferring groups other than amino-acyl groups"/>
    <property type="evidence" value="ECO:0007669"/>
    <property type="project" value="InterPro"/>
</dbReference>
<keyword evidence="1" id="KW-0812">Transmembrane</keyword>
<evidence type="ECO:0000259" key="2">
    <source>
        <dbReference type="Pfam" id="PF01757"/>
    </source>
</evidence>
<keyword evidence="4" id="KW-1185">Reference proteome</keyword>
<evidence type="ECO:0000313" key="3">
    <source>
        <dbReference type="EMBL" id="NGY63139.1"/>
    </source>
</evidence>
<protein>
    <submittedName>
        <fullName evidence="3">Acyltransferase</fullName>
    </submittedName>
</protein>
<evidence type="ECO:0000313" key="4">
    <source>
        <dbReference type="Proteomes" id="UP000481360"/>
    </source>
</evidence>
<dbReference type="GO" id="GO:0016020">
    <property type="term" value="C:membrane"/>
    <property type="evidence" value="ECO:0007669"/>
    <property type="project" value="TreeGrafter"/>
</dbReference>
<name>A0A7C9W4B8_9PSEU</name>
<feature type="transmembrane region" description="Helical" evidence="1">
    <location>
        <begin position="254"/>
        <end position="272"/>
    </location>
</feature>
<keyword evidence="3" id="KW-0012">Acyltransferase</keyword>
<keyword evidence="1" id="KW-1133">Transmembrane helix</keyword>
<feature type="transmembrane region" description="Helical" evidence="1">
    <location>
        <begin position="152"/>
        <end position="170"/>
    </location>
</feature>
<feature type="transmembrane region" description="Helical" evidence="1">
    <location>
        <begin position="182"/>
        <end position="202"/>
    </location>
</feature>
<organism evidence="3 4">
    <name type="scientific">Lentzea alba</name>
    <dbReference type="NCBI Taxonomy" id="2714351"/>
    <lineage>
        <taxon>Bacteria</taxon>
        <taxon>Bacillati</taxon>
        <taxon>Actinomycetota</taxon>
        <taxon>Actinomycetes</taxon>
        <taxon>Pseudonocardiales</taxon>
        <taxon>Pseudonocardiaceae</taxon>
        <taxon>Lentzea</taxon>
    </lineage>
</organism>
<feature type="transmembrane region" description="Helical" evidence="1">
    <location>
        <begin position="214"/>
        <end position="233"/>
    </location>
</feature>
<dbReference type="RefSeq" id="WP_166051263.1">
    <property type="nucleotide sequence ID" value="NZ_JAAMPJ010000009.1"/>
</dbReference>
<dbReference type="AlphaFoldDB" id="A0A7C9W4B8"/>
<dbReference type="GO" id="GO:0009103">
    <property type="term" value="P:lipopolysaccharide biosynthetic process"/>
    <property type="evidence" value="ECO:0007669"/>
    <property type="project" value="TreeGrafter"/>
</dbReference>
<dbReference type="EMBL" id="JAAMPJ010000009">
    <property type="protein sequence ID" value="NGY63139.1"/>
    <property type="molecule type" value="Genomic_DNA"/>
</dbReference>
<gene>
    <name evidence="3" type="ORF">G7043_29895</name>
</gene>
<keyword evidence="1" id="KW-0472">Membrane</keyword>
<keyword evidence="3" id="KW-0808">Transferase</keyword>
<feature type="transmembrane region" description="Helical" evidence="1">
    <location>
        <begin position="323"/>
        <end position="343"/>
    </location>
</feature>
<comment type="caution">
    <text evidence="3">The sequence shown here is derived from an EMBL/GenBank/DDBJ whole genome shotgun (WGS) entry which is preliminary data.</text>
</comment>
<proteinExistence type="predicted"/>
<feature type="transmembrane region" description="Helical" evidence="1">
    <location>
        <begin position="278"/>
        <end position="302"/>
    </location>
</feature>
<feature type="transmembrane region" description="Helical" evidence="1">
    <location>
        <begin position="46"/>
        <end position="70"/>
    </location>
</feature>
<feature type="domain" description="Acyltransferase 3" evidence="2">
    <location>
        <begin position="10"/>
        <end position="376"/>
    </location>
</feature>
<evidence type="ECO:0000256" key="1">
    <source>
        <dbReference type="SAM" id="Phobius"/>
    </source>
</evidence>
<dbReference type="InterPro" id="IPR050879">
    <property type="entry name" value="Acyltransferase_3"/>
</dbReference>
<reference evidence="3 4" key="1">
    <citation type="submission" date="2020-03" db="EMBL/GenBank/DDBJ databases">
        <title>Isolation and identification of active actinomycetes.</title>
        <authorList>
            <person name="Sun X."/>
        </authorList>
    </citation>
    <scope>NUCLEOTIDE SEQUENCE [LARGE SCALE GENOMIC DNA]</scope>
    <source>
        <strain evidence="3 4">NEAU-D13</strain>
    </source>
</reference>
<sequence length="406" mass="44472">MQNVHRFFPELEGIRGVAALLVLLNHVGVYTGVIGSQLFGQPGNAIWAPVLSVAEVGLPIFFVLSGVLLYRPHALGTISGTPRPAAGPYFWRRALRILPAYWVLTVVALVTLNRDAVHGVWEVVRPLLVLQVYEHNVIPAGMGQTWSLATEVAFYLSLPVLAWLLHRWASKAEDAPARTRRIVVPLLGFVVFGFGFAVYTHLPSMGPYPAQHLWPLEWVGFLAIGMILAALSASAEVSQQVWAPYRIAMARPGLCWAGAGVVFLVACSPLTGPHTIDYATMPVALTVQALYLLFTLLLIAPLTAPFQRERLVEATLANPVMRFLGRISYGVFLWHVVYLEYYYRWTGGQPGSGGFWPVLGAVLALTIVTALVSYVAVERPAMKFRPRLGNAPEAPGVSGIFQQART</sequence>
<dbReference type="PANTHER" id="PTHR23028">
    <property type="entry name" value="ACETYLTRANSFERASE"/>
    <property type="match status" value="1"/>
</dbReference>
<feature type="transmembrane region" description="Helical" evidence="1">
    <location>
        <begin position="90"/>
        <end position="112"/>
    </location>
</feature>
<accession>A0A7C9W4B8</accession>
<dbReference type="Proteomes" id="UP000481360">
    <property type="component" value="Unassembled WGS sequence"/>
</dbReference>
<dbReference type="InterPro" id="IPR002656">
    <property type="entry name" value="Acyl_transf_3_dom"/>
</dbReference>
<dbReference type="PANTHER" id="PTHR23028:SF53">
    <property type="entry name" value="ACYL_TRANSF_3 DOMAIN-CONTAINING PROTEIN"/>
    <property type="match status" value="1"/>
</dbReference>